<evidence type="ECO:0000256" key="1">
    <source>
        <dbReference type="ARBA" id="ARBA00001917"/>
    </source>
</evidence>
<evidence type="ECO:0000256" key="2">
    <source>
        <dbReference type="ARBA" id="ARBA00023002"/>
    </source>
</evidence>
<dbReference type="PROSITE" id="PS51349">
    <property type="entry name" value="FMN_HYDROXY_ACID_DH_2"/>
    <property type="match status" value="1"/>
</dbReference>
<dbReference type="InterPro" id="IPR001199">
    <property type="entry name" value="Cyt_B5-like_heme/steroid-bd"/>
</dbReference>
<dbReference type="PANTHER" id="PTHR10578">
    <property type="entry name" value="S -2-HYDROXY-ACID OXIDASE-RELATED"/>
    <property type="match status" value="1"/>
</dbReference>
<comment type="cofactor">
    <cofactor evidence="1">
        <name>FMN</name>
        <dbReference type="ChEBI" id="CHEBI:58210"/>
    </cofactor>
</comment>
<evidence type="ECO:0000259" key="4">
    <source>
        <dbReference type="PROSITE" id="PS51349"/>
    </source>
</evidence>
<protein>
    <submittedName>
        <fullName evidence="5">FMN-dependent dehydrogenase-domain-containing protein</fullName>
    </submittedName>
</protein>
<dbReference type="GO" id="GO:0016491">
    <property type="term" value="F:oxidoreductase activity"/>
    <property type="evidence" value="ECO:0007669"/>
    <property type="project" value="UniProtKB-KW"/>
</dbReference>
<dbReference type="InterPro" id="IPR013785">
    <property type="entry name" value="Aldolase_TIM"/>
</dbReference>
<dbReference type="Proteomes" id="UP001147782">
    <property type="component" value="Unassembled WGS sequence"/>
</dbReference>
<feature type="domain" description="Cytochrome b5 heme-binding" evidence="3">
    <location>
        <begin position="62"/>
        <end position="137"/>
    </location>
</feature>
<dbReference type="Pfam" id="PF00173">
    <property type="entry name" value="Cyt-b5"/>
    <property type="match status" value="1"/>
</dbReference>
<dbReference type="InterPro" id="IPR036400">
    <property type="entry name" value="Cyt_B5-like_heme/steroid_sf"/>
</dbReference>
<keyword evidence="2" id="KW-0560">Oxidoreductase</keyword>
<dbReference type="RefSeq" id="XP_056559146.1">
    <property type="nucleotide sequence ID" value="XM_056696934.1"/>
</dbReference>
<evidence type="ECO:0000313" key="5">
    <source>
        <dbReference type="EMBL" id="KAJ5381575.1"/>
    </source>
</evidence>
<accession>A0A9W9SNA7</accession>
<dbReference type="EMBL" id="JAPZBS010000002">
    <property type="protein sequence ID" value="KAJ5381575.1"/>
    <property type="molecule type" value="Genomic_DNA"/>
</dbReference>
<dbReference type="SUPFAM" id="SSF55856">
    <property type="entry name" value="Cytochrome b5-like heme/steroid binding domain"/>
    <property type="match status" value="1"/>
</dbReference>
<dbReference type="SUPFAM" id="SSF51395">
    <property type="entry name" value="FMN-linked oxidoreductases"/>
    <property type="match status" value="1"/>
</dbReference>
<proteinExistence type="predicted"/>
<gene>
    <name evidence="5" type="ORF">N7496_004003</name>
</gene>
<dbReference type="PRINTS" id="PR00363">
    <property type="entry name" value="CYTOCHROMEB5"/>
</dbReference>
<feature type="domain" description="FMN hydroxy acid dehydrogenase" evidence="4">
    <location>
        <begin position="166"/>
        <end position="526"/>
    </location>
</feature>
<dbReference type="OrthoDB" id="1925334at2759"/>
<sequence length="549" mass="60769">MFRATLKRFLGRIDIAIRNILFIIFLRLPFIMDHANKLHLLTKVLRAFRTDSKGAEQKAIMTRKVSTHEISQHANEEDAWIVVNGKVYDVTKFAQGHPGGAEIIYQFAGRDASKPYNSTHSPSLIMELDDHVIGELDTSTITEEWSREVQDPQNTASSTDTTYQRPALEDIINLDDFEHVAMNTFSPKSWAYNSGAANDNFTRDANRSFFRDIWFRPAIMRNVSSVNLKSTLFGCDLDIPVYISPVGAAKTVFEEGELALARGAANSGIPYCLSTMSSYSLSEILDVTSKPVFYQLYINKDRPKTEALVRLAQDSGKVKALFVTADLPVMSKREADERIKPEGNAVLIKVTQGSKHVGKKSAGLAKSNSSMIDSSLNWNDLKWLRSITNLPILVKGVQRAEDALMAAQVGFDGIVISNHGGRAADTAPPAILILLEIHRYCPEVFGKIKVLIDGGFRRGSDVVKAICLGASAVGLGRPFQYALGYGQEGVEHAVELLKEEIQTSTQLVGMTDLMRDASPTYLNTAGVEHLLPPNYTSIQKSFLRRLIKL</sequence>
<dbReference type="AlphaFoldDB" id="A0A9W9SNA7"/>
<evidence type="ECO:0000313" key="6">
    <source>
        <dbReference type="Proteomes" id="UP001147782"/>
    </source>
</evidence>
<evidence type="ECO:0000259" key="3">
    <source>
        <dbReference type="PROSITE" id="PS50255"/>
    </source>
</evidence>
<dbReference type="Gene3D" id="3.10.120.10">
    <property type="entry name" value="Cytochrome b5-like heme/steroid binding domain"/>
    <property type="match status" value="1"/>
</dbReference>
<dbReference type="GeneID" id="81436111"/>
<name>A0A9W9SNA7_9EURO</name>
<dbReference type="PROSITE" id="PS50255">
    <property type="entry name" value="CYTOCHROME_B5_2"/>
    <property type="match status" value="1"/>
</dbReference>
<dbReference type="InterPro" id="IPR037396">
    <property type="entry name" value="FMN_HAD"/>
</dbReference>
<dbReference type="SMART" id="SM01117">
    <property type="entry name" value="Cyt-b5"/>
    <property type="match status" value="1"/>
</dbReference>
<dbReference type="Pfam" id="PF01070">
    <property type="entry name" value="FMN_dh"/>
    <property type="match status" value="1"/>
</dbReference>
<dbReference type="Gene3D" id="3.20.20.70">
    <property type="entry name" value="Aldolase class I"/>
    <property type="match status" value="1"/>
</dbReference>
<keyword evidence="6" id="KW-1185">Reference proteome</keyword>
<comment type="caution">
    <text evidence="5">The sequence shown here is derived from an EMBL/GenBank/DDBJ whole genome shotgun (WGS) entry which is preliminary data.</text>
</comment>
<reference evidence="5" key="1">
    <citation type="submission" date="2022-11" db="EMBL/GenBank/DDBJ databases">
        <authorList>
            <person name="Petersen C."/>
        </authorList>
    </citation>
    <scope>NUCLEOTIDE SEQUENCE</scope>
    <source>
        <strain evidence="5">IBT 29864</strain>
    </source>
</reference>
<reference evidence="5" key="2">
    <citation type="journal article" date="2023" name="IMA Fungus">
        <title>Comparative genomic study of the Penicillium genus elucidates a diverse pangenome and 15 lateral gene transfer events.</title>
        <authorList>
            <person name="Petersen C."/>
            <person name="Sorensen T."/>
            <person name="Nielsen M.R."/>
            <person name="Sondergaard T.E."/>
            <person name="Sorensen J.L."/>
            <person name="Fitzpatrick D.A."/>
            <person name="Frisvad J.C."/>
            <person name="Nielsen K.L."/>
        </authorList>
    </citation>
    <scope>NUCLEOTIDE SEQUENCE</scope>
    <source>
        <strain evidence="5">IBT 29864</strain>
    </source>
</reference>
<organism evidence="5 6">
    <name type="scientific">Penicillium cataractarum</name>
    <dbReference type="NCBI Taxonomy" id="2100454"/>
    <lineage>
        <taxon>Eukaryota</taxon>
        <taxon>Fungi</taxon>
        <taxon>Dikarya</taxon>
        <taxon>Ascomycota</taxon>
        <taxon>Pezizomycotina</taxon>
        <taxon>Eurotiomycetes</taxon>
        <taxon>Eurotiomycetidae</taxon>
        <taxon>Eurotiales</taxon>
        <taxon>Aspergillaceae</taxon>
        <taxon>Penicillium</taxon>
    </lineage>
</organism>
<dbReference type="InterPro" id="IPR000262">
    <property type="entry name" value="FMN-dep_DH"/>
</dbReference>
<dbReference type="PANTHER" id="PTHR10578:SF104">
    <property type="entry name" value="CYTOCHROME B2, MITOCHONDRIAL-RELATED"/>
    <property type="match status" value="1"/>
</dbReference>